<sequence>MKNSCLITSLTHTQSVRVIVQKTAAVALAAVMAVMTAGCGTKGQPAGDATGTKDGTKQTTGANPGTADAAKGRYVEQAVAYPFEDGTEGVLDIIQDQNGEMVLFTLVGQETEGKKKAYRYDGSTWKEDTASPVKELPDSYYLAYSAYGPDGTLYAVCSDSDYKAHLIKLADGQPMQEMSVGIEDAMVLLNGIYVSDDSTILIPSDDQVIVVSPDGTVEKKLPQKSSFSNFCDSHTLTAHTFLTTGDRGFLRYDLKSLAEKEVIPFQTDETDLYGSLAGGDGDDFYLANAKGIHHMADQGTMWETVVDGSLNSIGMPSVYIKRLLIGSDHDFYLWYTESEEQKLARYTYDAEMPAVPSKTLTVYGLNLSENQTVKQAASLFQMEHPDVRVELIDGNSESGSTLKSDTIRSLNAELLNGSGADVLVLDGLPVESYIEKGVLEDLGDMITPMAESGELYPNIAENFTGSDGSVYQFPVRVGIPVIYGNEAVIKEMGTIGSLRAWQEANPDQAVFFKTVYENILRQMIYLYYPELAGKDAGQLDTDKVRNLLETAKITGDAGGSKTVFDESEDGGRGQVYNSTDTRGFTGLGDYGLLTKTTEVSLIELASMMDVMSPSAMIDKYGYHLEQFNDIYYPKGLLGVTSFGKEKETAREFVKFALSPKVQEGDLRDGFTVSRTASDAWKKRTSNMSISFSFNDTGEMLSAEYPNDKKKEEIMGMLDKLHTPISVDDILLEMIVSETKGYFEGKQTAAEAAGLFENKAKLYYAE</sequence>
<comment type="caution">
    <text evidence="3">The sequence shown here is derived from an EMBL/GenBank/DDBJ whole genome shotgun (WGS) entry which is preliminary data.</text>
</comment>
<keyword evidence="2" id="KW-0732">Signal</keyword>
<evidence type="ECO:0000256" key="2">
    <source>
        <dbReference type="SAM" id="SignalP"/>
    </source>
</evidence>
<dbReference type="RefSeq" id="WP_006771967.1">
    <property type="nucleotide sequence ID" value="NZ_BQNJ01000001.1"/>
</dbReference>
<organism evidence="3 4">
    <name type="scientific">Hungatella hathewayi</name>
    <dbReference type="NCBI Taxonomy" id="154046"/>
    <lineage>
        <taxon>Bacteria</taxon>
        <taxon>Bacillati</taxon>
        <taxon>Bacillota</taxon>
        <taxon>Clostridia</taxon>
        <taxon>Lachnospirales</taxon>
        <taxon>Lachnospiraceae</taxon>
        <taxon>Hungatella</taxon>
    </lineage>
</organism>
<evidence type="ECO:0000313" key="3">
    <source>
        <dbReference type="EMBL" id="GKG99723.1"/>
    </source>
</evidence>
<proteinExistence type="predicted"/>
<protein>
    <submittedName>
        <fullName evidence="3">Uncharacterized protein</fullName>
    </submittedName>
</protein>
<dbReference type="Gene3D" id="3.40.190.10">
    <property type="entry name" value="Periplasmic binding protein-like II"/>
    <property type="match status" value="1"/>
</dbReference>
<feature type="chain" id="PRO_5043971928" evidence="2">
    <location>
        <begin position="30"/>
        <end position="765"/>
    </location>
</feature>
<evidence type="ECO:0000313" key="4">
    <source>
        <dbReference type="Proteomes" id="UP001055091"/>
    </source>
</evidence>
<feature type="compositionally biased region" description="Low complexity" evidence="1">
    <location>
        <begin position="46"/>
        <end position="62"/>
    </location>
</feature>
<name>A0A413LIS2_9FIRM</name>
<dbReference type="EMBL" id="BQNJ01000001">
    <property type="protein sequence ID" value="GKG99723.1"/>
    <property type="molecule type" value="Genomic_DNA"/>
</dbReference>
<accession>A0A413LIS2</accession>
<dbReference type="InterPro" id="IPR006059">
    <property type="entry name" value="SBP"/>
</dbReference>
<feature type="region of interest" description="Disordered" evidence="1">
    <location>
        <begin position="42"/>
        <end position="68"/>
    </location>
</feature>
<gene>
    <name evidence="3" type="ORF">CE91St55_17050</name>
</gene>
<dbReference type="AlphaFoldDB" id="A0A413LIS2"/>
<dbReference type="GeneID" id="93151405"/>
<evidence type="ECO:0000256" key="1">
    <source>
        <dbReference type="SAM" id="MobiDB-lite"/>
    </source>
</evidence>
<dbReference type="Proteomes" id="UP001055091">
    <property type="component" value="Unassembled WGS sequence"/>
</dbReference>
<dbReference type="SUPFAM" id="SSF63829">
    <property type="entry name" value="Calcium-dependent phosphotriesterase"/>
    <property type="match status" value="1"/>
</dbReference>
<dbReference type="SUPFAM" id="SSF53850">
    <property type="entry name" value="Periplasmic binding protein-like II"/>
    <property type="match status" value="1"/>
</dbReference>
<reference evidence="3" key="1">
    <citation type="submission" date="2022-01" db="EMBL/GenBank/DDBJ databases">
        <title>Novel bile acid biosynthetic pathways are enriched in the microbiome of centenarians.</title>
        <authorList>
            <person name="Sato Y."/>
            <person name="Atarashi K."/>
            <person name="Plichta R.D."/>
            <person name="Arai Y."/>
            <person name="Sasajima S."/>
            <person name="Kearney M.S."/>
            <person name="Suda W."/>
            <person name="Takeshita K."/>
            <person name="Sasaki T."/>
            <person name="Okamoto S."/>
            <person name="Skelly N.A."/>
            <person name="Okamura Y."/>
            <person name="Vlamakis H."/>
            <person name="Li Y."/>
            <person name="Tanoue T."/>
            <person name="Takei H."/>
            <person name="Nittono H."/>
            <person name="Narushima S."/>
            <person name="Irie J."/>
            <person name="Itoh H."/>
            <person name="Moriya K."/>
            <person name="Sugiura Y."/>
            <person name="Suematsu M."/>
            <person name="Moritoki N."/>
            <person name="Shibata S."/>
            <person name="Littman R.D."/>
            <person name="Fischbach A.M."/>
            <person name="Uwamino Y."/>
            <person name="Inoue T."/>
            <person name="Honda A."/>
            <person name="Hattori M."/>
            <person name="Murai T."/>
            <person name="Xavier J.R."/>
            <person name="Hirose N."/>
            <person name="Honda K."/>
        </authorList>
    </citation>
    <scope>NUCLEOTIDE SEQUENCE</scope>
    <source>
        <strain evidence="3">CE91-St55</strain>
    </source>
</reference>
<feature type="signal peptide" evidence="2">
    <location>
        <begin position="1"/>
        <end position="29"/>
    </location>
</feature>
<dbReference type="Pfam" id="PF01547">
    <property type="entry name" value="SBP_bac_1"/>
    <property type="match status" value="1"/>
</dbReference>